<dbReference type="AlphaFoldDB" id="A0A239R9N1"/>
<dbReference type="Proteomes" id="UP000214649">
    <property type="component" value="Unassembled WGS sequence"/>
</dbReference>
<organism evidence="1 2">
    <name type="scientific">Streptococcus equinus</name>
    <name type="common">Streptococcus bovis</name>
    <dbReference type="NCBI Taxonomy" id="1335"/>
    <lineage>
        <taxon>Bacteria</taxon>
        <taxon>Bacillati</taxon>
        <taxon>Bacillota</taxon>
        <taxon>Bacilli</taxon>
        <taxon>Lactobacillales</taxon>
        <taxon>Streptococcaceae</taxon>
        <taxon>Streptococcus</taxon>
    </lineage>
</organism>
<dbReference type="Pfam" id="PF14253">
    <property type="entry name" value="AbiH"/>
    <property type="match status" value="1"/>
</dbReference>
<gene>
    <name evidence="1" type="ORF">SAMN05216470_1045</name>
</gene>
<dbReference type="EMBL" id="FZRA01000002">
    <property type="protein sequence ID" value="SNU07603.1"/>
    <property type="molecule type" value="Genomic_DNA"/>
</dbReference>
<dbReference type="RefSeq" id="WP_094140755.1">
    <property type="nucleotide sequence ID" value="NZ_FZRA01000002.1"/>
</dbReference>
<dbReference type="InterPro" id="IPR025935">
    <property type="entry name" value="AbiH"/>
</dbReference>
<evidence type="ECO:0000313" key="1">
    <source>
        <dbReference type="EMBL" id="SNU07603.1"/>
    </source>
</evidence>
<sequence length="498" mass="58956">MVENILILGNGFDLAMGRKTSYEDFLRFLNSISFLLYCQKAYNQQIDVKNYDFLLEEFEKILEDSESNPEEDFQNELEFYNSIHDDKVKLGILLELLSNYFENKEPLKKFCENNRNFQDYNNFEHGSFRRRLLLHIRKIYEELDKQSVISKYLLDVDIIDELTKDFVELSKICDNLFLKYINENKYKLGKKWSSIELVISDIAEAIVYIRDYSKKGDTKFGRVFFRTLRKQSVSESNFMAIKYVSDNIDKFVPEYLHILNDSGVQKAMDVCNEKFIQSLEELTDYLEFYLTYLDKLDFDSEQRIVKQDSSLDAIEELEKAKVLTFNYTDTANKLFNIPEESTHFIHGRIDFARKQKSINTMVFGIEDKEDKTENINPDLISYQKFYQRIIKETGSDYRKFFEKPKDSGESVDDMNIIVFGHSVDPLDKEIFINCFDLAPKRGGKYKFIFNYYDENAKREIVKNLTIILGKERMISLTAEQKVAFVKCDDVQRMERELL</sequence>
<name>A0A239R9N1_STREI</name>
<accession>A0A239R9N1</accession>
<proteinExistence type="predicted"/>
<protein>
    <submittedName>
        <fullName evidence="1">Bacteriophage abortive infection AbiH</fullName>
    </submittedName>
</protein>
<evidence type="ECO:0000313" key="2">
    <source>
        <dbReference type="Proteomes" id="UP000214649"/>
    </source>
</evidence>
<reference evidence="1 2" key="1">
    <citation type="submission" date="2017-07" db="EMBL/GenBank/DDBJ databases">
        <authorList>
            <person name="Sun Z.S."/>
            <person name="Albrecht U."/>
            <person name="Echele G."/>
            <person name="Lee C.C."/>
        </authorList>
    </citation>
    <scope>NUCLEOTIDE SEQUENCE [LARGE SCALE GENOMIC DNA]</scope>
    <source>
        <strain evidence="1 2">AR3</strain>
    </source>
</reference>